<dbReference type="NCBIfam" id="TIGR00231">
    <property type="entry name" value="small_GTP"/>
    <property type="match status" value="1"/>
</dbReference>
<dbReference type="PRINTS" id="PR01415">
    <property type="entry name" value="ANKYRIN"/>
</dbReference>
<feature type="compositionally biased region" description="Polar residues" evidence="9">
    <location>
        <begin position="517"/>
        <end position="557"/>
    </location>
</feature>
<evidence type="ECO:0000256" key="5">
    <source>
        <dbReference type="ARBA" id="ARBA00023134"/>
    </source>
</evidence>
<dbReference type="SMART" id="SM00173">
    <property type="entry name" value="RAS"/>
    <property type="match status" value="1"/>
</dbReference>
<dbReference type="PROSITE" id="PS50088">
    <property type="entry name" value="ANK_REPEAT"/>
    <property type="match status" value="3"/>
</dbReference>
<dbReference type="GO" id="GO:0007165">
    <property type="term" value="P:signal transduction"/>
    <property type="evidence" value="ECO:0007669"/>
    <property type="project" value="InterPro"/>
</dbReference>
<evidence type="ECO:0000256" key="3">
    <source>
        <dbReference type="ARBA" id="ARBA00022481"/>
    </source>
</evidence>
<evidence type="ECO:0000256" key="9">
    <source>
        <dbReference type="SAM" id="MobiDB-lite"/>
    </source>
</evidence>
<evidence type="ECO:0000256" key="4">
    <source>
        <dbReference type="ARBA" id="ARBA00022741"/>
    </source>
</evidence>
<evidence type="ECO:0000256" key="8">
    <source>
        <dbReference type="PROSITE-ProRule" id="PRU00023"/>
    </source>
</evidence>
<dbReference type="InterPro" id="IPR029058">
    <property type="entry name" value="AB_hydrolase_fold"/>
</dbReference>
<dbReference type="PROSITE" id="PS51420">
    <property type="entry name" value="RHO"/>
    <property type="match status" value="1"/>
</dbReference>
<name>A0A084B8P6_STACB</name>
<keyword evidence="8" id="KW-0040">ANK repeat</keyword>
<keyword evidence="6" id="KW-0449">Lipoprotein</keyword>
<dbReference type="InterPro" id="IPR001806">
    <property type="entry name" value="Small_GTPase"/>
</dbReference>
<feature type="compositionally biased region" description="Basic and acidic residues" evidence="9">
    <location>
        <begin position="494"/>
        <end position="516"/>
    </location>
</feature>
<keyword evidence="4" id="KW-0547">Nucleotide-binding</keyword>
<evidence type="ECO:0000256" key="7">
    <source>
        <dbReference type="ARBA" id="ARBA00023289"/>
    </source>
</evidence>
<dbReference type="Pfam" id="PF12796">
    <property type="entry name" value="Ank_2"/>
    <property type="match status" value="2"/>
</dbReference>
<dbReference type="Pfam" id="PF00071">
    <property type="entry name" value="Ras"/>
    <property type="match status" value="1"/>
</dbReference>
<reference evidence="10 11" key="1">
    <citation type="journal article" date="2014" name="BMC Genomics">
        <title>Comparative genome sequencing reveals chemotype-specific gene clusters in the toxigenic black mold Stachybotrys.</title>
        <authorList>
            <person name="Semeiks J."/>
            <person name="Borek D."/>
            <person name="Otwinowski Z."/>
            <person name="Grishin N.V."/>
        </authorList>
    </citation>
    <scope>NUCLEOTIDE SEQUENCE [LARGE SCALE GENOMIC DNA]</scope>
    <source>
        <strain evidence="11">CBS 109288 / IBT 7711</strain>
    </source>
</reference>
<keyword evidence="7" id="KW-0636">Prenylation</keyword>
<gene>
    <name evidence="10" type="ORF">S7711_07767</name>
</gene>
<keyword evidence="11" id="KW-1185">Reference proteome</keyword>
<dbReference type="Proteomes" id="UP000028045">
    <property type="component" value="Unassembled WGS sequence"/>
</dbReference>
<feature type="region of interest" description="Disordered" evidence="9">
    <location>
        <begin position="493"/>
        <end position="577"/>
    </location>
</feature>
<evidence type="ECO:0000313" key="11">
    <source>
        <dbReference type="Proteomes" id="UP000028045"/>
    </source>
</evidence>
<dbReference type="FunFam" id="3.40.50.300:FF:000654">
    <property type="entry name" value="Small g-protein ras2"/>
    <property type="match status" value="1"/>
</dbReference>
<dbReference type="SMART" id="SM00175">
    <property type="entry name" value="RAB"/>
    <property type="match status" value="1"/>
</dbReference>
<accession>A0A084B8P6</accession>
<dbReference type="HOGENOM" id="CLU_015809_0_0_1"/>
<feature type="repeat" description="ANK" evidence="8">
    <location>
        <begin position="399"/>
        <end position="431"/>
    </location>
</feature>
<feature type="repeat" description="ANK" evidence="8">
    <location>
        <begin position="300"/>
        <end position="332"/>
    </location>
</feature>
<dbReference type="SMART" id="SM00248">
    <property type="entry name" value="ANK"/>
    <property type="match status" value="6"/>
</dbReference>
<evidence type="ECO:0000313" key="10">
    <source>
        <dbReference type="EMBL" id="KEY73925.1"/>
    </source>
</evidence>
<comment type="similarity">
    <text evidence="2">Belongs to the small GTPase superfamily. Ras family.</text>
</comment>
<dbReference type="SUPFAM" id="SSF52540">
    <property type="entry name" value="P-loop containing nucleoside triphosphate hydrolases"/>
    <property type="match status" value="1"/>
</dbReference>
<dbReference type="PROSITE" id="PS50297">
    <property type="entry name" value="ANK_REP_REGION"/>
    <property type="match status" value="3"/>
</dbReference>
<dbReference type="InterPro" id="IPR005225">
    <property type="entry name" value="Small_GTP-bd"/>
</dbReference>
<evidence type="ECO:0000256" key="1">
    <source>
        <dbReference type="ARBA" id="ARBA00004342"/>
    </source>
</evidence>
<dbReference type="Gene3D" id="3.40.50.300">
    <property type="entry name" value="P-loop containing nucleotide triphosphate hydrolases"/>
    <property type="match status" value="1"/>
</dbReference>
<organism evidence="10 11">
    <name type="scientific">Stachybotrys chartarum (strain CBS 109288 / IBT 7711)</name>
    <name type="common">Toxic black mold</name>
    <name type="synonym">Stilbospora chartarum</name>
    <dbReference type="NCBI Taxonomy" id="1280523"/>
    <lineage>
        <taxon>Eukaryota</taxon>
        <taxon>Fungi</taxon>
        <taxon>Dikarya</taxon>
        <taxon>Ascomycota</taxon>
        <taxon>Pezizomycotina</taxon>
        <taxon>Sordariomycetes</taxon>
        <taxon>Hypocreomycetidae</taxon>
        <taxon>Hypocreales</taxon>
        <taxon>Stachybotryaceae</taxon>
        <taxon>Stachybotrys</taxon>
    </lineage>
</organism>
<dbReference type="SUPFAM" id="SSF53474">
    <property type="entry name" value="alpha/beta-Hydrolases"/>
    <property type="match status" value="1"/>
</dbReference>
<dbReference type="PRINTS" id="PR00449">
    <property type="entry name" value="RASTRNSFRMNG"/>
</dbReference>
<dbReference type="Gene3D" id="1.25.40.20">
    <property type="entry name" value="Ankyrin repeat-containing domain"/>
    <property type="match status" value="2"/>
</dbReference>
<sequence length="812" mass="88224">MRLTSKRNPPHLSLQHAQQPLPAGRHSQAVLPSLFKVRLGEVRSMAGRLVLYKVVVLGDGGVGKTALTIQTGKLCLQHFVETYDPTIEDSYRKQVVIDGEPCMLEILDTAGQEEYTALRAQWIRDGEAFLLVYSISSRSSFSRVQMFHKQILRITEEAAPFASLGPPIMLVGNKSDRVTEREVSTQEGHALAQELGMSFVEVSAKNCINVEKSVYDVIRQLRRERQMSHRTSTSKQLTGHLMKKTFWGAYKIPIPLEERKTNKGRTKLLEGLMQSAKTNNEKALVAYLEAGADINGHSRSDGSALHASSAAGHANIVNILLKKGAALNALGPTGVPPLQLAAAEGHAAVVRLLLHKGAVIDQTSTLHGTALMAAASRGRAETVRLLLKNRATVNIPGGRYGNALQAAAWNGNPEVIRYLLDSGADINARGAGDCTALQMSAFVGKHKAVQVLLDRGANIGINAPGGKYGTALKAANDGGHYEAVILLLNAGGKDTPDKAEAPRNDEQSHSHSDDRNSNQPVQTANRMESSFSLNIQSPTNSDLQVPLGTTSQGSLVENDNKSSLKEPTKVWSQHSRRSVHPTGFSTLHDSPTAAVDIVFVHGLQGHPEKTWTHSGAEVVRGPRLGFRFFKSIPTPSTEPAPRVYWPYDLLAQSADFADTRIMTWGYDTKVVKEFFGNSDQQNISQHGNNLLVCLQQERKGEPDRPLIFVCHSLGGIIVKVSFLQMLEDGHFNIHSFYETRAVGSYGLNSLALQVVPFESALVGHAKKETSLGLAGNHAEICKFSGIDDPGYRAVFGALQDYIMDGIEPVGPI</sequence>
<feature type="repeat" description="ANK" evidence="8">
    <location>
        <begin position="333"/>
        <end position="365"/>
    </location>
</feature>
<dbReference type="PANTHER" id="PTHR24070">
    <property type="entry name" value="RAS, DI-RAS, AND RHEB FAMILY MEMBERS OF SMALL GTPASE SUPERFAMILY"/>
    <property type="match status" value="1"/>
</dbReference>
<dbReference type="InterPro" id="IPR036770">
    <property type="entry name" value="Ankyrin_rpt-contain_sf"/>
</dbReference>
<comment type="subcellular location">
    <subcellularLocation>
        <location evidence="1">Cell membrane</location>
        <topology evidence="1">Lipid-anchor</topology>
        <orientation evidence="1">Cytoplasmic side</orientation>
    </subcellularLocation>
</comment>
<dbReference type="EMBL" id="KL647700">
    <property type="protein sequence ID" value="KEY73925.1"/>
    <property type="molecule type" value="Genomic_DNA"/>
</dbReference>
<feature type="region of interest" description="Disordered" evidence="9">
    <location>
        <begin position="1"/>
        <end position="24"/>
    </location>
</feature>
<dbReference type="GO" id="GO:0005886">
    <property type="term" value="C:plasma membrane"/>
    <property type="evidence" value="ECO:0007669"/>
    <property type="project" value="UniProtKB-SubCell"/>
</dbReference>
<proteinExistence type="inferred from homology"/>
<dbReference type="InterPro" id="IPR020849">
    <property type="entry name" value="Small_GTPase_Ras-type"/>
</dbReference>
<dbReference type="InterPro" id="IPR027417">
    <property type="entry name" value="P-loop_NTPase"/>
</dbReference>
<keyword evidence="5" id="KW-0342">GTP-binding</keyword>
<dbReference type="SMART" id="SM00176">
    <property type="entry name" value="RAN"/>
    <property type="match status" value="1"/>
</dbReference>
<feature type="compositionally biased region" description="Basic and acidic residues" evidence="9">
    <location>
        <begin position="558"/>
        <end position="568"/>
    </location>
</feature>
<protein>
    <submittedName>
        <fullName evidence="10">Uncharacterized protein</fullName>
    </submittedName>
</protein>
<dbReference type="OrthoDB" id="194358at2759"/>
<dbReference type="InterPro" id="IPR002110">
    <property type="entry name" value="Ankyrin_rpt"/>
</dbReference>
<evidence type="ECO:0000256" key="2">
    <source>
        <dbReference type="ARBA" id="ARBA00008344"/>
    </source>
</evidence>
<dbReference type="GO" id="GO:0005525">
    <property type="term" value="F:GTP binding"/>
    <property type="evidence" value="ECO:0007669"/>
    <property type="project" value="UniProtKB-KW"/>
</dbReference>
<dbReference type="PROSITE" id="PS51419">
    <property type="entry name" value="RAB"/>
    <property type="match status" value="1"/>
</dbReference>
<dbReference type="GO" id="GO:0003924">
    <property type="term" value="F:GTPase activity"/>
    <property type="evidence" value="ECO:0007669"/>
    <property type="project" value="InterPro"/>
</dbReference>
<dbReference type="SMART" id="SM00174">
    <property type="entry name" value="RHO"/>
    <property type="match status" value="1"/>
</dbReference>
<evidence type="ECO:0000256" key="6">
    <source>
        <dbReference type="ARBA" id="ARBA00023288"/>
    </source>
</evidence>
<dbReference type="PROSITE" id="PS51421">
    <property type="entry name" value="RAS"/>
    <property type="match status" value="1"/>
</dbReference>
<keyword evidence="3" id="KW-0488">Methylation</keyword>
<dbReference type="SUPFAM" id="SSF48403">
    <property type="entry name" value="Ankyrin repeat"/>
    <property type="match status" value="1"/>
</dbReference>
<dbReference type="AlphaFoldDB" id="A0A084B8P6"/>